<dbReference type="Proteomes" id="UP000253208">
    <property type="component" value="Unassembled WGS sequence"/>
</dbReference>
<dbReference type="GO" id="GO:0046872">
    <property type="term" value="F:metal ion binding"/>
    <property type="evidence" value="ECO:0007669"/>
    <property type="project" value="UniProtKB-KW"/>
</dbReference>
<evidence type="ECO:0000256" key="5">
    <source>
        <dbReference type="ARBA" id="ARBA00022833"/>
    </source>
</evidence>
<gene>
    <name evidence="7" type="ORF">C4886_13040</name>
</gene>
<dbReference type="InterPro" id="IPR053138">
    <property type="entry name" value="N-alpha-Ac-DABA_deacetylase"/>
</dbReference>
<dbReference type="AlphaFoldDB" id="A0A367FXQ1"/>
<dbReference type="GO" id="GO:0016788">
    <property type="term" value="F:hydrolase activity, acting on ester bonds"/>
    <property type="evidence" value="ECO:0007669"/>
    <property type="project" value="InterPro"/>
</dbReference>
<name>A0A367FXQ1_9FIRM</name>
<evidence type="ECO:0000313" key="7">
    <source>
        <dbReference type="EMBL" id="RCH42723.1"/>
    </source>
</evidence>
<dbReference type="Gene3D" id="3.40.630.10">
    <property type="entry name" value="Zn peptidases"/>
    <property type="match status" value="1"/>
</dbReference>
<sequence length="319" mass="35628">MIKIDDWVIEKGEKAQGKIKITGYGIAMPATVICGVKDGPTILITAGIHSAEYVGIQAAMELAKEFQPEELKGNVIIVPLVNVSGFEHRTMSLVYEDGKNLNRVFPGDPEGTAADRIAYTIVTKLFSIADYYIDLHSGDGFEQLHPYVYYVGVVDEKTAEKSLHMARHIGVKYVVRSTTATGGAYNYASSLGIPSILIERGGHSYWTWEEVEQDKRDVRHLVFHLQGKACHGLKHYRQMLLENVVYEYAPYTGCWYPSKKPGEYFFKGEELGELRDYYGNLLYTSIATENGVVLYQTASLNIIEDGPMIAYAAITETLT</sequence>
<evidence type="ECO:0000259" key="6">
    <source>
        <dbReference type="Pfam" id="PF24827"/>
    </source>
</evidence>
<evidence type="ECO:0000256" key="2">
    <source>
        <dbReference type="ARBA" id="ARBA00005988"/>
    </source>
</evidence>
<dbReference type="PANTHER" id="PTHR37326">
    <property type="entry name" value="BLL3975 PROTEIN"/>
    <property type="match status" value="1"/>
</dbReference>
<dbReference type="CDD" id="cd06254">
    <property type="entry name" value="M14_ASTE_ASPA-like"/>
    <property type="match status" value="1"/>
</dbReference>
<proteinExistence type="inferred from homology"/>
<comment type="similarity">
    <text evidence="2">Belongs to the peptidase M14 family.</text>
</comment>
<keyword evidence="3" id="KW-0479">Metal-binding</keyword>
<dbReference type="PANTHER" id="PTHR37326:SF1">
    <property type="entry name" value="BLL3975 PROTEIN"/>
    <property type="match status" value="1"/>
</dbReference>
<dbReference type="InterPro" id="IPR057246">
    <property type="entry name" value="CARBOXYPEPT_ZN_1"/>
</dbReference>
<accession>A0A367FXQ1</accession>
<evidence type="ECO:0000256" key="4">
    <source>
        <dbReference type="ARBA" id="ARBA00022801"/>
    </source>
</evidence>
<dbReference type="EMBL" id="PSQG01000019">
    <property type="protein sequence ID" value="RCH42723.1"/>
    <property type="molecule type" value="Genomic_DNA"/>
</dbReference>
<reference evidence="7 8" key="1">
    <citation type="submission" date="2018-02" db="EMBL/GenBank/DDBJ databases">
        <title>Complete genome sequencing of Faecalibacterium prausnitzii strains isolated from the human gut.</title>
        <authorList>
            <person name="Fitzgerald B.C."/>
            <person name="Shkoporov A.N."/>
            <person name="Ross P.R."/>
            <person name="Hill C."/>
        </authorList>
    </citation>
    <scope>NUCLEOTIDE SEQUENCE [LARGE SCALE GENOMIC DNA]</scope>
    <source>
        <strain evidence="7 8">APC942/31-1</strain>
    </source>
</reference>
<dbReference type="RefSeq" id="WP_059085712.1">
    <property type="nucleotide sequence ID" value="NZ_PSQG01000019.1"/>
</dbReference>
<keyword evidence="4" id="KW-0378">Hydrolase</keyword>
<comment type="cofactor">
    <cofactor evidence="1">
        <name>Zn(2+)</name>
        <dbReference type="ChEBI" id="CHEBI:29105"/>
    </cofactor>
</comment>
<keyword evidence="5" id="KW-0862">Zinc</keyword>
<comment type="caution">
    <text evidence="7">The sequence shown here is derived from an EMBL/GenBank/DDBJ whole genome shotgun (WGS) entry which is preliminary data.</text>
</comment>
<dbReference type="GO" id="GO:0016811">
    <property type="term" value="F:hydrolase activity, acting on carbon-nitrogen (but not peptide) bonds, in linear amides"/>
    <property type="evidence" value="ECO:0007669"/>
    <property type="project" value="InterPro"/>
</dbReference>
<dbReference type="InterPro" id="IPR043795">
    <property type="entry name" value="N-alpha-Ac-DABA-like"/>
</dbReference>
<evidence type="ECO:0000256" key="3">
    <source>
        <dbReference type="ARBA" id="ARBA00022723"/>
    </source>
</evidence>
<dbReference type="PROSITE" id="PS00132">
    <property type="entry name" value="CARBOXYPEPT_ZN_1"/>
    <property type="match status" value="1"/>
</dbReference>
<feature type="domain" description="Succinylglutamate desuccinylase/Aspartoacylase catalytic" evidence="6">
    <location>
        <begin position="38"/>
        <end position="222"/>
    </location>
</feature>
<dbReference type="Pfam" id="PF24827">
    <property type="entry name" value="AstE_AspA_cat"/>
    <property type="match status" value="1"/>
</dbReference>
<evidence type="ECO:0000256" key="1">
    <source>
        <dbReference type="ARBA" id="ARBA00001947"/>
    </source>
</evidence>
<dbReference type="InterPro" id="IPR055438">
    <property type="entry name" value="AstE_AspA_cat"/>
</dbReference>
<dbReference type="SUPFAM" id="SSF53187">
    <property type="entry name" value="Zn-dependent exopeptidases"/>
    <property type="match status" value="1"/>
</dbReference>
<protein>
    <submittedName>
        <fullName evidence="7">Succinylglutamate desuccinylase</fullName>
    </submittedName>
</protein>
<organism evidence="7 8">
    <name type="scientific">Blautia obeum</name>
    <dbReference type="NCBI Taxonomy" id="40520"/>
    <lineage>
        <taxon>Bacteria</taxon>
        <taxon>Bacillati</taxon>
        <taxon>Bacillota</taxon>
        <taxon>Clostridia</taxon>
        <taxon>Lachnospirales</taxon>
        <taxon>Lachnospiraceae</taxon>
        <taxon>Blautia</taxon>
    </lineage>
</organism>
<evidence type="ECO:0000313" key="8">
    <source>
        <dbReference type="Proteomes" id="UP000253208"/>
    </source>
</evidence>
<dbReference type="PIRSF" id="PIRSF039012">
    <property type="entry name" value="ASP"/>
    <property type="match status" value="1"/>
</dbReference>